<dbReference type="Proteomes" id="UP000717328">
    <property type="component" value="Unassembled WGS sequence"/>
</dbReference>
<sequence>MAPPTKQSQFHQWTVGEVFYSIVIISEILGESNQLQIVDTSNKGIYTLSYAIYGKGTPFNFTDDPTGAHDYHRVASLRQVRAYALGHMHILTL</sequence>
<gene>
    <name evidence="1" type="ORF">H0H81_006669</name>
</gene>
<proteinExistence type="predicted"/>
<dbReference type="EMBL" id="JABCKI010007452">
    <property type="protein sequence ID" value="KAG5633588.1"/>
    <property type="molecule type" value="Genomic_DNA"/>
</dbReference>
<dbReference type="OrthoDB" id="2796951at2759"/>
<evidence type="ECO:0000313" key="1">
    <source>
        <dbReference type="EMBL" id="KAG5633588.1"/>
    </source>
</evidence>
<keyword evidence="2" id="KW-1185">Reference proteome</keyword>
<accession>A0A9P7FP25</accession>
<evidence type="ECO:0000313" key="2">
    <source>
        <dbReference type="Proteomes" id="UP000717328"/>
    </source>
</evidence>
<dbReference type="AlphaFoldDB" id="A0A9P7FP25"/>
<comment type="caution">
    <text evidence="1">The sequence shown here is derived from an EMBL/GenBank/DDBJ whole genome shotgun (WGS) entry which is preliminary data.</text>
</comment>
<reference evidence="1" key="2">
    <citation type="submission" date="2021-10" db="EMBL/GenBank/DDBJ databases">
        <title>Phylogenomics reveals ancestral predisposition of the termite-cultivated fungus Termitomyces towards a domesticated lifestyle.</title>
        <authorList>
            <person name="Auxier B."/>
            <person name="Grum-Grzhimaylo A."/>
            <person name="Cardenas M.E."/>
            <person name="Lodge J.D."/>
            <person name="Laessoe T."/>
            <person name="Pedersen O."/>
            <person name="Smith M.E."/>
            <person name="Kuyper T.W."/>
            <person name="Franco-Molano E.A."/>
            <person name="Baroni T.J."/>
            <person name="Aanen D.K."/>
        </authorList>
    </citation>
    <scope>NUCLEOTIDE SEQUENCE</scope>
    <source>
        <strain evidence="1">D49</strain>
    </source>
</reference>
<protein>
    <submittedName>
        <fullName evidence="1">Uncharacterized protein</fullName>
    </submittedName>
</protein>
<name>A0A9P7FP25_9AGAR</name>
<reference evidence="1" key="1">
    <citation type="submission" date="2021-02" db="EMBL/GenBank/DDBJ databases">
        <authorList>
            <person name="Nieuwenhuis M."/>
            <person name="Van De Peppel L.J.J."/>
        </authorList>
    </citation>
    <scope>NUCLEOTIDE SEQUENCE</scope>
    <source>
        <strain evidence="1">D49</strain>
    </source>
</reference>
<organism evidence="1 2">
    <name type="scientific">Sphagnurus paluster</name>
    <dbReference type="NCBI Taxonomy" id="117069"/>
    <lineage>
        <taxon>Eukaryota</taxon>
        <taxon>Fungi</taxon>
        <taxon>Dikarya</taxon>
        <taxon>Basidiomycota</taxon>
        <taxon>Agaricomycotina</taxon>
        <taxon>Agaricomycetes</taxon>
        <taxon>Agaricomycetidae</taxon>
        <taxon>Agaricales</taxon>
        <taxon>Tricholomatineae</taxon>
        <taxon>Lyophyllaceae</taxon>
        <taxon>Sphagnurus</taxon>
    </lineage>
</organism>